<dbReference type="SMART" id="SM00317">
    <property type="entry name" value="SET"/>
    <property type="match status" value="1"/>
</dbReference>
<feature type="domain" description="SET" evidence="1">
    <location>
        <begin position="18"/>
        <end position="265"/>
    </location>
</feature>
<dbReference type="EMBL" id="ML003247">
    <property type="protein sequence ID" value="RKP34332.1"/>
    <property type="molecule type" value="Genomic_DNA"/>
</dbReference>
<accession>A0A4P9ZP52</accession>
<proteinExistence type="predicted"/>
<evidence type="ECO:0000259" key="1">
    <source>
        <dbReference type="PROSITE" id="PS50280"/>
    </source>
</evidence>
<dbReference type="InterPro" id="IPR001214">
    <property type="entry name" value="SET_dom"/>
</dbReference>
<evidence type="ECO:0000313" key="3">
    <source>
        <dbReference type="Proteomes" id="UP000268162"/>
    </source>
</evidence>
<gene>
    <name evidence="2" type="ORF">BJ085DRAFT_38874</name>
</gene>
<dbReference type="STRING" id="215637.A0A4P9ZP52"/>
<dbReference type="InterPro" id="IPR050600">
    <property type="entry name" value="SETD3_SETD6_MTase"/>
</dbReference>
<keyword evidence="3" id="KW-1185">Reference proteome</keyword>
<name>A0A4P9ZP52_9FUNG</name>
<reference evidence="3" key="1">
    <citation type="journal article" date="2018" name="Nat. Microbiol.">
        <title>Leveraging single-cell genomics to expand the fungal tree of life.</title>
        <authorList>
            <person name="Ahrendt S.R."/>
            <person name="Quandt C.A."/>
            <person name="Ciobanu D."/>
            <person name="Clum A."/>
            <person name="Salamov A."/>
            <person name="Andreopoulos B."/>
            <person name="Cheng J.F."/>
            <person name="Woyke T."/>
            <person name="Pelin A."/>
            <person name="Henrissat B."/>
            <person name="Reynolds N.K."/>
            <person name="Benny G.L."/>
            <person name="Smith M.E."/>
            <person name="James T.Y."/>
            <person name="Grigoriev I.V."/>
        </authorList>
    </citation>
    <scope>NUCLEOTIDE SEQUENCE [LARGE SCALE GENOMIC DNA]</scope>
    <source>
        <strain evidence="3">RSA 468</strain>
    </source>
</reference>
<dbReference type="AlphaFoldDB" id="A0A4P9ZP52"/>
<dbReference type="Proteomes" id="UP000268162">
    <property type="component" value="Unassembled WGS sequence"/>
</dbReference>
<dbReference type="Pfam" id="PF00856">
    <property type="entry name" value="SET"/>
    <property type="match status" value="1"/>
</dbReference>
<dbReference type="SUPFAM" id="SSF82199">
    <property type="entry name" value="SET domain"/>
    <property type="match status" value="1"/>
</dbReference>
<organism evidence="2 3">
    <name type="scientific">Dimargaris cristalligena</name>
    <dbReference type="NCBI Taxonomy" id="215637"/>
    <lineage>
        <taxon>Eukaryota</taxon>
        <taxon>Fungi</taxon>
        <taxon>Fungi incertae sedis</taxon>
        <taxon>Zoopagomycota</taxon>
        <taxon>Kickxellomycotina</taxon>
        <taxon>Dimargaritomycetes</taxon>
        <taxon>Dimargaritales</taxon>
        <taxon>Dimargaritaceae</taxon>
        <taxon>Dimargaris</taxon>
    </lineage>
</organism>
<dbReference type="InterPro" id="IPR046341">
    <property type="entry name" value="SET_dom_sf"/>
</dbReference>
<dbReference type="GO" id="GO:0016279">
    <property type="term" value="F:protein-lysine N-methyltransferase activity"/>
    <property type="evidence" value="ECO:0007669"/>
    <property type="project" value="InterPro"/>
</dbReference>
<dbReference type="CDD" id="cd19177">
    <property type="entry name" value="SET_SETD4"/>
    <property type="match status" value="1"/>
</dbReference>
<evidence type="ECO:0000313" key="2">
    <source>
        <dbReference type="EMBL" id="RKP34332.1"/>
    </source>
</evidence>
<dbReference type="PANTHER" id="PTHR13271">
    <property type="entry name" value="UNCHARACTERIZED PUTATIVE METHYLTRANSFERASE"/>
    <property type="match status" value="1"/>
</dbReference>
<dbReference type="Gene3D" id="3.90.1410.10">
    <property type="entry name" value="set domain protein methyltransferase, domain 1"/>
    <property type="match status" value="1"/>
</dbReference>
<dbReference type="PROSITE" id="PS50280">
    <property type="entry name" value="SET"/>
    <property type="match status" value="1"/>
</dbReference>
<protein>
    <recommendedName>
        <fullName evidence="1">SET domain-containing protein</fullName>
    </recommendedName>
</protein>
<sequence>MAPSYTLDNDPAWLQFRAWLEQKQFPFTSITLAHFTDTGRGMLATDTIKRGDMIIRVPKSLLLTRSGALRMWNKPKNASIKASIAAITTSEPVILALAIIQAKRQGSTSPLRPYIQVLPAHFSTVPLAHLSLTDPDRSHGLLAKLPADFRQLLQLQYERLVAGWQAAQRVWAIIAPQSPPLTPGEWKWAWLAVNTRCISLKTHSTGSNTASRHAVDTMAMAPMLDFLNHSNSTQVTTGFEPTLDAFVIRADHDIPKGQQAFINYGPHDNAAMLLEYGFTLPQNVYDSVALDESLLDNFFLSSYEPWSGPPGRALGWFHTWSTWCQTTLTNHGLWGDLTVKPGEISYRLVLTLLLLAQTPPIRRLPLTALSPGLRLLVGSRGGLSTTTTIPLDPIENETQLQAWLKSQERAWTAWRLSRMGDWVAPLRLVLDKCLVWLCKVEISRARDQLLQMRATHVNHTNLKLVY</sequence>
<dbReference type="PANTHER" id="PTHR13271:SF151">
    <property type="entry name" value="SET DOMAIN-CONTAINING PROTEIN 4"/>
    <property type="match status" value="1"/>
</dbReference>
<dbReference type="InterPro" id="IPR044429">
    <property type="entry name" value="SETD4_SET"/>
</dbReference>